<dbReference type="InterPro" id="IPR006127">
    <property type="entry name" value="ZnuA-like"/>
</dbReference>
<dbReference type="GO" id="GO:0030313">
    <property type="term" value="C:cell envelope"/>
    <property type="evidence" value="ECO:0007669"/>
    <property type="project" value="UniProtKB-SubCell"/>
</dbReference>
<reference evidence="9" key="3">
    <citation type="submission" date="2022-03" db="EMBL/GenBank/DDBJ databases">
        <authorList>
            <person name="Ryngajllo M."/>
            <person name="Jacek P."/>
            <person name="Kubiak K."/>
        </authorList>
    </citation>
    <scope>NUCLEOTIDE SEQUENCE</scope>
    <source>
        <strain evidence="9">SI1</strain>
    </source>
</reference>
<dbReference type="AlphaFoldDB" id="A0AAW5EN52"/>
<evidence type="ECO:0000313" key="9">
    <source>
        <dbReference type="EMBL" id="MCJ8353039.1"/>
    </source>
</evidence>
<evidence type="ECO:0000256" key="5">
    <source>
        <dbReference type="ARBA" id="ARBA00022729"/>
    </source>
</evidence>
<dbReference type="PRINTS" id="PR00690">
    <property type="entry name" value="ADHESNFAMILY"/>
</dbReference>
<reference evidence="9" key="2">
    <citation type="journal article" date="2021" name="Polymers (Basel)">
        <title>Highly Stretchable Bacterial Cellulose Produced by Komagataeibacter hansenii SI1.</title>
        <authorList>
            <person name="Cielecka I."/>
            <person name="Ryngajllo M."/>
            <person name="Maniukiewicz W."/>
            <person name="Bielecki S."/>
        </authorList>
    </citation>
    <scope>NUCLEOTIDE SEQUENCE</scope>
    <source>
        <strain evidence="9">SI1</strain>
    </source>
</reference>
<dbReference type="RefSeq" id="WP_003621439.1">
    <property type="nucleotide sequence ID" value="NZ_BJNN01000168.1"/>
</dbReference>
<comment type="similarity">
    <text evidence="2 6">Belongs to the bacterial solute-binding protein 9 family.</text>
</comment>
<feature type="chain" id="PRO_5043464741" evidence="7">
    <location>
        <begin position="28"/>
        <end position="304"/>
    </location>
</feature>
<reference evidence="8 10" key="1">
    <citation type="submission" date="2019-06" db="EMBL/GenBank/DDBJ databases">
        <title>Whole genome shotgun sequence of Komagataeibacter hansenii NBRC 14820.</title>
        <authorList>
            <person name="Hosoyama A."/>
            <person name="Uohara A."/>
            <person name="Ohji S."/>
            <person name="Ichikawa N."/>
        </authorList>
    </citation>
    <scope>NUCLEOTIDE SEQUENCE [LARGE SCALE GENOMIC DNA]</scope>
    <source>
        <strain evidence="8 10">NBRC 14820</strain>
    </source>
</reference>
<organism evidence="9 11">
    <name type="scientific">Novacetimonas hansenii</name>
    <name type="common">Komagataeibacter hansenii</name>
    <dbReference type="NCBI Taxonomy" id="436"/>
    <lineage>
        <taxon>Bacteria</taxon>
        <taxon>Pseudomonadati</taxon>
        <taxon>Pseudomonadota</taxon>
        <taxon>Alphaproteobacteria</taxon>
        <taxon>Acetobacterales</taxon>
        <taxon>Acetobacteraceae</taxon>
        <taxon>Novacetimonas</taxon>
    </lineage>
</organism>
<sequence length="304" mass="32759">MKIRLLPVGFLPVACALLMTGLVQGHAATARTVHAVASFTVLADVVRQVGGTHVAVTSLVPPDGDPHEFEPSPADAGKLQQADVIFLSGEGLETWFVRLSRAAGYHGTPVIVSNGVPLHEMVEDGHDVTDPHVWNSVPNVEIWTRNIRDALIRVDPQDAEAFRANADAYLVRLHDLDHYIRDRIATVPADRRRVLTGHDAFGYFGREYGVTLMAPQGLSTETEASAADVAALIRQIRTLGVSTYFMENAADPRLVQQVATATGARPGGTLYVEALSPPGGPAADYISMIHHDVDLMVQAMQAAH</sequence>
<dbReference type="InterPro" id="IPR050492">
    <property type="entry name" value="Bact_metal-bind_prot9"/>
</dbReference>
<evidence type="ECO:0000256" key="7">
    <source>
        <dbReference type="SAM" id="SignalP"/>
    </source>
</evidence>
<dbReference type="Proteomes" id="UP001202887">
    <property type="component" value="Unassembled WGS sequence"/>
</dbReference>
<dbReference type="EMBL" id="BJNN01000168">
    <property type="protein sequence ID" value="GEC65101.1"/>
    <property type="molecule type" value="Genomic_DNA"/>
</dbReference>
<dbReference type="PRINTS" id="PR00691">
    <property type="entry name" value="ADHESINB"/>
</dbReference>
<keyword evidence="10" id="KW-1185">Reference proteome</keyword>
<dbReference type="SUPFAM" id="SSF53807">
    <property type="entry name" value="Helical backbone' metal receptor"/>
    <property type="match status" value="1"/>
</dbReference>
<dbReference type="EMBL" id="JAIBCX010000005">
    <property type="protein sequence ID" value="MCJ8353039.1"/>
    <property type="molecule type" value="Genomic_DNA"/>
</dbReference>
<dbReference type="Proteomes" id="UP000319478">
    <property type="component" value="Unassembled WGS sequence"/>
</dbReference>
<evidence type="ECO:0000256" key="6">
    <source>
        <dbReference type="RuleBase" id="RU003512"/>
    </source>
</evidence>
<dbReference type="GeneID" id="61366221"/>
<dbReference type="PANTHER" id="PTHR42953">
    <property type="entry name" value="HIGH-AFFINITY ZINC UPTAKE SYSTEM PROTEIN ZNUA-RELATED"/>
    <property type="match status" value="1"/>
</dbReference>
<evidence type="ECO:0000313" key="11">
    <source>
        <dbReference type="Proteomes" id="UP001202887"/>
    </source>
</evidence>
<gene>
    <name evidence="8" type="ORF">GHA01_29500</name>
    <name evidence="9" type="ORF">K1W68_03380</name>
</gene>
<evidence type="ECO:0000256" key="3">
    <source>
        <dbReference type="ARBA" id="ARBA00022448"/>
    </source>
</evidence>
<protein>
    <submittedName>
        <fullName evidence="8">Metal ABC transporter substrate-binding protein</fullName>
    </submittedName>
    <submittedName>
        <fullName evidence="9">Zinc ABC transporter substrate-binding protein</fullName>
    </submittedName>
</protein>
<feature type="signal peptide" evidence="7">
    <location>
        <begin position="1"/>
        <end position="27"/>
    </location>
</feature>
<comment type="subcellular location">
    <subcellularLocation>
        <location evidence="1">Cell envelope</location>
    </subcellularLocation>
</comment>
<dbReference type="Pfam" id="PF01297">
    <property type="entry name" value="ZnuA"/>
    <property type="match status" value="1"/>
</dbReference>
<keyword evidence="4" id="KW-0479">Metal-binding</keyword>
<dbReference type="Gene3D" id="3.40.50.1980">
    <property type="entry name" value="Nitrogenase molybdenum iron protein domain"/>
    <property type="match status" value="2"/>
</dbReference>
<evidence type="ECO:0000313" key="8">
    <source>
        <dbReference type="EMBL" id="GEC65101.1"/>
    </source>
</evidence>
<evidence type="ECO:0000256" key="2">
    <source>
        <dbReference type="ARBA" id="ARBA00011028"/>
    </source>
</evidence>
<dbReference type="GO" id="GO:0007155">
    <property type="term" value="P:cell adhesion"/>
    <property type="evidence" value="ECO:0007669"/>
    <property type="project" value="InterPro"/>
</dbReference>
<accession>A0AAW5EN52</accession>
<name>A0AAW5EN52_NOVHA</name>
<dbReference type="InterPro" id="IPR006129">
    <property type="entry name" value="AdhesinB"/>
</dbReference>
<keyword evidence="5 7" id="KW-0732">Signal</keyword>
<comment type="caution">
    <text evidence="9">The sequence shown here is derived from an EMBL/GenBank/DDBJ whole genome shotgun (WGS) entry which is preliminary data.</text>
</comment>
<keyword evidence="3 6" id="KW-0813">Transport</keyword>
<dbReference type="PANTHER" id="PTHR42953:SF1">
    <property type="entry name" value="METAL-BINDING PROTEIN HI_0362-RELATED"/>
    <property type="match status" value="1"/>
</dbReference>
<evidence type="ECO:0000256" key="1">
    <source>
        <dbReference type="ARBA" id="ARBA00004196"/>
    </source>
</evidence>
<dbReference type="GO" id="GO:0030001">
    <property type="term" value="P:metal ion transport"/>
    <property type="evidence" value="ECO:0007669"/>
    <property type="project" value="InterPro"/>
</dbReference>
<evidence type="ECO:0000256" key="4">
    <source>
        <dbReference type="ARBA" id="ARBA00022723"/>
    </source>
</evidence>
<evidence type="ECO:0000313" key="10">
    <source>
        <dbReference type="Proteomes" id="UP000319478"/>
    </source>
</evidence>
<dbReference type="GO" id="GO:0046872">
    <property type="term" value="F:metal ion binding"/>
    <property type="evidence" value="ECO:0007669"/>
    <property type="project" value="UniProtKB-KW"/>
</dbReference>
<dbReference type="InterPro" id="IPR006128">
    <property type="entry name" value="Lipoprotein_PsaA-like"/>
</dbReference>
<proteinExistence type="inferred from homology"/>